<evidence type="ECO:0000313" key="1">
    <source>
        <dbReference type="EMBL" id="AJE33318.1"/>
    </source>
</evidence>
<name>A0A0B5DAX7_9CORY</name>
<dbReference type="EMBL" id="CP005286">
    <property type="protein sequence ID" value="AJE33318.1"/>
    <property type="molecule type" value="Genomic_DNA"/>
</dbReference>
<dbReference type="RefSeq" id="WP_040085959.1">
    <property type="nucleotide sequence ID" value="NZ_BCSU01000006.1"/>
</dbReference>
<proteinExistence type="predicted"/>
<evidence type="ECO:0000313" key="2">
    <source>
        <dbReference type="Proteomes" id="UP000031524"/>
    </source>
</evidence>
<gene>
    <name evidence="1" type="ORF">B842_07345</name>
</gene>
<dbReference type="AlphaFoldDB" id="A0A0B5DAX7"/>
<accession>A0A0B5DAX7</accession>
<protein>
    <submittedName>
        <fullName evidence="1">Uncharacterized protein</fullName>
    </submittedName>
</protein>
<dbReference type="OrthoDB" id="4412770at2"/>
<dbReference type="KEGG" id="chm:B842_07345"/>
<keyword evidence="2" id="KW-1185">Reference proteome</keyword>
<reference evidence="1 2" key="1">
    <citation type="submission" date="2013-04" db="EMBL/GenBank/DDBJ databases">
        <title>Complete genome sequence of Corynebacterium humireducens DSM 45392(T), isolated from a wastewater-fed microbial fuel cell.</title>
        <authorList>
            <person name="Ruckert C."/>
            <person name="Albersmeier A."/>
            <person name="Kalinowski J."/>
        </authorList>
    </citation>
    <scope>NUCLEOTIDE SEQUENCE [LARGE SCALE GENOMIC DNA]</scope>
    <source>
        <strain evidence="2">MFC-5</strain>
    </source>
</reference>
<dbReference type="HOGENOM" id="CLU_1259665_0_0_11"/>
<dbReference type="Proteomes" id="UP000031524">
    <property type="component" value="Chromosome"/>
</dbReference>
<sequence>MTRSERNSLVAILTAIVLIIGGIVAAVVLGVRGPDDGQDLVARAAETPTATAEAAGTADTTVEETPDPLADARLNRVTAGPAPAATDSWGGVEHVRSWEGEFTVWRGGLPQIILGPAGNWFPAGQPGCGDGVYLVEFAGVDKQSPLQASLVDATGVTTHEAEAAAGWMLLDDCHLPYLTLEAGGEVPQVEVTYEVHEYQPAG</sequence>
<organism evidence="1 2">
    <name type="scientific">Corynebacterium humireducens NBRC 106098 = DSM 45392</name>
    <dbReference type="NCBI Taxonomy" id="1223515"/>
    <lineage>
        <taxon>Bacteria</taxon>
        <taxon>Bacillati</taxon>
        <taxon>Actinomycetota</taxon>
        <taxon>Actinomycetes</taxon>
        <taxon>Mycobacteriales</taxon>
        <taxon>Corynebacteriaceae</taxon>
        <taxon>Corynebacterium</taxon>
    </lineage>
</organism>
<dbReference type="STRING" id="1223515.B842_07345"/>